<feature type="transmembrane region" description="Helical" evidence="1">
    <location>
        <begin position="375"/>
        <end position="397"/>
    </location>
</feature>
<dbReference type="PANTHER" id="PTHR24362">
    <property type="entry name" value="SERINE/THREONINE-PROTEIN KINASE NEK"/>
    <property type="match status" value="1"/>
</dbReference>
<dbReference type="PANTHER" id="PTHR24362:SF309">
    <property type="entry name" value="PROTEIN KINASE DOMAIN-CONTAINING PROTEIN"/>
    <property type="match status" value="1"/>
</dbReference>
<dbReference type="InterPro" id="IPR000719">
    <property type="entry name" value="Prot_kinase_dom"/>
</dbReference>
<dbReference type="CDD" id="cd14014">
    <property type="entry name" value="STKc_PknB_like"/>
    <property type="match status" value="1"/>
</dbReference>
<evidence type="ECO:0000313" key="5">
    <source>
        <dbReference type="Proteomes" id="UP000724149"/>
    </source>
</evidence>
<keyword evidence="1" id="KW-1133">Transmembrane helix</keyword>
<evidence type="ECO:0000256" key="1">
    <source>
        <dbReference type="SAM" id="Phobius"/>
    </source>
</evidence>
<dbReference type="Gene3D" id="3.30.200.20">
    <property type="entry name" value="Phosphorylase Kinase, domain 1"/>
    <property type="match status" value="1"/>
</dbReference>
<dbReference type="Pfam" id="PF03793">
    <property type="entry name" value="PASTA"/>
    <property type="match status" value="2"/>
</dbReference>
<comment type="caution">
    <text evidence="4">The sequence shown here is derived from an EMBL/GenBank/DDBJ whole genome shotgun (WGS) entry which is preliminary data.</text>
</comment>
<evidence type="ECO:0000259" key="2">
    <source>
        <dbReference type="PROSITE" id="PS50011"/>
    </source>
</evidence>
<proteinExistence type="predicted"/>
<dbReference type="Gene3D" id="3.30.10.20">
    <property type="match status" value="2"/>
</dbReference>
<keyword evidence="1" id="KW-0472">Membrane</keyword>
<organism evidence="4 5">
    <name type="scientific">Hydrogenoanaerobacterium saccharovorans</name>
    <dbReference type="NCBI Taxonomy" id="474960"/>
    <lineage>
        <taxon>Bacteria</taxon>
        <taxon>Bacillati</taxon>
        <taxon>Bacillota</taxon>
        <taxon>Clostridia</taxon>
        <taxon>Eubacteriales</taxon>
        <taxon>Oscillospiraceae</taxon>
        <taxon>Hydrogenoanaerobacterium</taxon>
    </lineage>
</organism>
<feature type="domain" description="PASTA" evidence="3">
    <location>
        <begin position="414"/>
        <end position="481"/>
    </location>
</feature>
<feature type="domain" description="Protein kinase" evidence="2">
    <location>
        <begin position="48"/>
        <end position="313"/>
    </location>
</feature>
<dbReference type="PROSITE" id="PS50011">
    <property type="entry name" value="PROTEIN_KINASE_DOM"/>
    <property type="match status" value="1"/>
</dbReference>
<feature type="domain" description="PASTA" evidence="3">
    <location>
        <begin position="482"/>
        <end position="547"/>
    </location>
</feature>
<dbReference type="Pfam" id="PF00069">
    <property type="entry name" value="Pkinase"/>
    <property type="match status" value="1"/>
</dbReference>
<evidence type="ECO:0000259" key="3">
    <source>
        <dbReference type="PROSITE" id="PS51178"/>
    </source>
</evidence>
<dbReference type="RefSeq" id="WP_204720394.1">
    <property type="nucleotide sequence ID" value="NZ_JACSNR010000004.1"/>
</dbReference>
<gene>
    <name evidence="4" type="ORF">H9X81_05420</name>
</gene>
<keyword evidence="1" id="KW-0812">Transmembrane</keyword>
<dbReference type="Proteomes" id="UP000724149">
    <property type="component" value="Unassembled WGS sequence"/>
</dbReference>
<name>A0ABS2GMB4_9FIRM</name>
<protein>
    <submittedName>
        <fullName evidence="4">PASTA domain-containing protein</fullName>
    </submittedName>
</protein>
<dbReference type="SMART" id="SM00220">
    <property type="entry name" value="S_TKc"/>
    <property type="match status" value="1"/>
</dbReference>
<sequence length="558" mass="61120">MEKQRCPYCLNLSDQNICPYCGEEREIAAAENTRAHARNIGNILAGRYQIGKALSHNGEGITYLAYDNQENTRVEIREYFPGNLCARQPDGSVLVGDETLLAFKSLMFDFTDMYKAVAEAGSPGLQKVREIFLEQGTAYAVCELYDLPTLAQYVRENGALSVMEAKRIMLELCSALTPIHRGGLIHGGISPRNILVDEESRIRITGFSTLSLRTRGSGIECELYPGFSAPEQYEANRWQGSWTDVYGIGAVAYHMLTGRYLPPAGERQTGAPLPGLRELPGLPGNMAATIEKALCPESEHRIQSIEEFSAGILQSQQGNTSVFSIKANETLILDEQTRVLGKAVRSDSEKTMVVPEKPKTSAKKKPARSWSRKKLALAVLIFLVGCGGAAVGVSALIGTPIHLPSFSKPQVIDFPEPHYVPSLVGRYVDTITTNSEWSDLFQFSVKYVYDDTIPEGIVISQAPDAGVKMINKGYVLLTVSRGPQNVKMPGLVGSNLDFALKTLGDMGIRYELVETEEYAPGIVGKTSVVEGQTIDKTKDTVQIYVGVEPSETDEETED</sequence>
<dbReference type="EMBL" id="JACSNR010000004">
    <property type="protein sequence ID" value="MBM6923131.1"/>
    <property type="molecule type" value="Genomic_DNA"/>
</dbReference>
<dbReference type="InterPro" id="IPR011009">
    <property type="entry name" value="Kinase-like_dom_sf"/>
</dbReference>
<accession>A0ABS2GMB4</accession>
<dbReference type="CDD" id="cd06577">
    <property type="entry name" value="PASTA_pknB"/>
    <property type="match status" value="2"/>
</dbReference>
<dbReference type="PROSITE" id="PS51178">
    <property type="entry name" value="PASTA"/>
    <property type="match status" value="2"/>
</dbReference>
<reference evidence="4 5" key="1">
    <citation type="journal article" date="2021" name="Sci. Rep.">
        <title>The distribution of antibiotic resistance genes in chicken gut microbiota commensals.</title>
        <authorList>
            <person name="Juricova H."/>
            <person name="Matiasovicova J."/>
            <person name="Kubasova T."/>
            <person name="Cejkova D."/>
            <person name="Rychlik I."/>
        </authorList>
    </citation>
    <scope>NUCLEOTIDE SEQUENCE [LARGE SCALE GENOMIC DNA]</scope>
    <source>
        <strain evidence="4 5">An564</strain>
    </source>
</reference>
<dbReference type="SUPFAM" id="SSF56112">
    <property type="entry name" value="Protein kinase-like (PK-like)"/>
    <property type="match status" value="1"/>
</dbReference>
<dbReference type="InterPro" id="IPR005543">
    <property type="entry name" value="PASTA_dom"/>
</dbReference>
<dbReference type="Gene3D" id="1.10.510.10">
    <property type="entry name" value="Transferase(Phosphotransferase) domain 1"/>
    <property type="match status" value="1"/>
</dbReference>
<keyword evidence="5" id="KW-1185">Reference proteome</keyword>
<evidence type="ECO:0000313" key="4">
    <source>
        <dbReference type="EMBL" id="MBM6923131.1"/>
    </source>
</evidence>
<dbReference type="SMART" id="SM00740">
    <property type="entry name" value="PASTA"/>
    <property type="match status" value="2"/>
</dbReference>